<dbReference type="EMBL" id="HACA01014019">
    <property type="protein sequence ID" value="CDW31380.1"/>
    <property type="molecule type" value="Transcribed_RNA"/>
</dbReference>
<evidence type="ECO:0000313" key="2">
    <source>
        <dbReference type="EMBL" id="CDW31380.1"/>
    </source>
</evidence>
<reference evidence="2" key="1">
    <citation type="submission" date="2014-05" db="EMBL/GenBank/DDBJ databases">
        <authorList>
            <person name="Chronopoulou M."/>
        </authorList>
    </citation>
    <scope>NUCLEOTIDE SEQUENCE</scope>
    <source>
        <tissue evidence="2">Whole organism</tissue>
    </source>
</reference>
<organism evidence="2">
    <name type="scientific">Lepeophtheirus salmonis</name>
    <name type="common">Salmon louse</name>
    <name type="synonym">Caligus salmonis</name>
    <dbReference type="NCBI Taxonomy" id="72036"/>
    <lineage>
        <taxon>Eukaryota</taxon>
        <taxon>Metazoa</taxon>
        <taxon>Ecdysozoa</taxon>
        <taxon>Arthropoda</taxon>
        <taxon>Crustacea</taxon>
        <taxon>Multicrustacea</taxon>
        <taxon>Hexanauplia</taxon>
        <taxon>Copepoda</taxon>
        <taxon>Siphonostomatoida</taxon>
        <taxon>Caligidae</taxon>
        <taxon>Lepeophtheirus</taxon>
    </lineage>
</organism>
<feature type="region of interest" description="Disordered" evidence="1">
    <location>
        <begin position="155"/>
        <end position="191"/>
    </location>
</feature>
<feature type="region of interest" description="Disordered" evidence="1">
    <location>
        <begin position="1"/>
        <end position="85"/>
    </location>
</feature>
<protein>
    <submittedName>
        <fullName evidence="2">Uncharacterized protein</fullName>
    </submittedName>
</protein>
<sequence length="206" mass="22281">MSNTNVVKSNKRLKPPSDGDGGSDSSSSSITDDEEKLSTVQDDEPLPLTLTFRPVKDNKKEPPRSINSSSPVPNFVSDPPLGAITPKKKINTAMVSNGVTISKYSDILSSNIENKNMKSFRPSSKSAFKTPGDIYKRVRNNVEIRKLICFGPEYTKGVVPPPSSPTSSLSTPSKAHSNTSQTSKVKILQESVETNNKTSAILAENQ</sequence>
<name>A0A0K2TZX7_LEPSM</name>
<accession>A0A0K2TZX7</accession>
<feature type="compositionally biased region" description="Polar residues" evidence="1">
    <location>
        <begin position="174"/>
        <end position="184"/>
    </location>
</feature>
<dbReference type="OrthoDB" id="3533395at2759"/>
<evidence type="ECO:0000256" key="1">
    <source>
        <dbReference type="SAM" id="MobiDB-lite"/>
    </source>
</evidence>
<feature type="compositionally biased region" description="Acidic residues" evidence="1">
    <location>
        <begin position="31"/>
        <end position="45"/>
    </location>
</feature>
<feature type="compositionally biased region" description="Basic and acidic residues" evidence="1">
    <location>
        <begin position="54"/>
        <end position="63"/>
    </location>
</feature>
<dbReference type="AlphaFoldDB" id="A0A0K2TZX7"/>
<proteinExistence type="predicted"/>